<dbReference type="GO" id="GO:0005507">
    <property type="term" value="F:copper ion binding"/>
    <property type="evidence" value="ECO:0007669"/>
    <property type="project" value="InterPro"/>
</dbReference>
<evidence type="ECO:0000259" key="8">
    <source>
        <dbReference type="Pfam" id="PF00394"/>
    </source>
</evidence>
<accession>A0A0P0ZB26</accession>
<evidence type="ECO:0000259" key="10">
    <source>
        <dbReference type="Pfam" id="PF07732"/>
    </source>
</evidence>
<evidence type="ECO:0000259" key="9">
    <source>
        <dbReference type="Pfam" id="PF07731"/>
    </source>
</evidence>
<dbReference type="PROSITE" id="PS00079">
    <property type="entry name" value="MULTICOPPER_OXIDASE1"/>
    <property type="match status" value="1"/>
</dbReference>
<dbReference type="PANTHER" id="PTHR11709">
    <property type="entry name" value="MULTI-COPPER OXIDASE"/>
    <property type="match status" value="1"/>
</dbReference>
<dbReference type="InterPro" id="IPR033138">
    <property type="entry name" value="Cu_oxidase_CS"/>
</dbReference>
<dbReference type="PROSITE" id="PS00080">
    <property type="entry name" value="MULTICOPPER_OXIDASE2"/>
    <property type="match status" value="1"/>
</dbReference>
<keyword evidence="3" id="KW-0560">Oxidoreductase</keyword>
<dbReference type="AlphaFoldDB" id="A0A0P0ZB26"/>
<feature type="domain" description="Plastocyanin-like" evidence="10">
    <location>
        <begin position="34"/>
        <end position="150"/>
    </location>
</feature>
<dbReference type="InterPro" id="IPR011707">
    <property type="entry name" value="Cu-oxidase-like_N"/>
</dbReference>
<evidence type="ECO:0000256" key="2">
    <source>
        <dbReference type="ARBA" id="ARBA00022723"/>
    </source>
</evidence>
<evidence type="ECO:0000256" key="1">
    <source>
        <dbReference type="ARBA" id="ARBA00010609"/>
    </source>
</evidence>
<dbReference type="CDD" id="cd13903">
    <property type="entry name" value="CuRO_3_Tv-LCC_like"/>
    <property type="match status" value="1"/>
</dbReference>
<dbReference type="SUPFAM" id="SSF49503">
    <property type="entry name" value="Cupredoxins"/>
    <property type="match status" value="3"/>
</dbReference>
<dbReference type="Gene3D" id="2.60.40.420">
    <property type="entry name" value="Cupredoxins - blue copper proteins"/>
    <property type="match status" value="3"/>
</dbReference>
<evidence type="ECO:0000256" key="6">
    <source>
        <dbReference type="ARBA" id="ARBA00023180"/>
    </source>
</evidence>
<dbReference type="Pfam" id="PF00394">
    <property type="entry name" value="Cu-oxidase"/>
    <property type="match status" value="1"/>
</dbReference>
<proteinExistence type="evidence at transcript level"/>
<feature type="domain" description="Plastocyanin-like" evidence="9">
    <location>
        <begin position="394"/>
        <end position="532"/>
    </location>
</feature>
<feature type="signal peptide" evidence="7">
    <location>
        <begin position="1"/>
        <end position="21"/>
    </location>
</feature>
<feature type="domain" description="Plastocyanin-like" evidence="8">
    <location>
        <begin position="163"/>
        <end position="314"/>
    </location>
</feature>
<dbReference type="PANTHER" id="PTHR11709:SF511">
    <property type="entry name" value="LACCASE"/>
    <property type="match status" value="1"/>
</dbReference>
<keyword evidence="2" id="KW-0479">Metal-binding</keyword>
<dbReference type="InterPro" id="IPR001117">
    <property type="entry name" value="Cu-oxidase_2nd"/>
</dbReference>
<name>A0A0P0ZB26_LENED</name>
<dbReference type="InterPro" id="IPR002355">
    <property type="entry name" value="Cu_oxidase_Cu_BS"/>
</dbReference>
<feature type="chain" id="PRO_5006058305" evidence="7">
    <location>
        <begin position="22"/>
        <end position="563"/>
    </location>
</feature>
<dbReference type="EMBL" id="AB821486">
    <property type="protein sequence ID" value="BAT31656.1"/>
    <property type="molecule type" value="mRNA"/>
</dbReference>
<dbReference type="InterPro" id="IPR008972">
    <property type="entry name" value="Cupredoxin"/>
</dbReference>
<reference evidence="11" key="1">
    <citation type="submission" date="2013-05" db="EMBL/GenBank/DDBJ databases">
        <title>Functional differentiation of laccases in Lentinula edodes.</title>
        <authorList>
            <person name="Sakamoto Y."/>
            <person name="Konno N."/>
            <person name="Sato S."/>
            <person name="Yoshida K."/>
            <person name="Natsume S."/>
            <person name="Miyazaki K."/>
        </authorList>
    </citation>
    <scope>NUCLEOTIDE SEQUENCE</scope>
    <source>
        <strain evidence="11">H600</strain>
        <tissue evidence="11">Fruiting body</tissue>
    </source>
</reference>
<keyword evidence="4" id="KW-0186">Copper</keyword>
<organism evidence="11">
    <name type="scientific">Lentinula edodes</name>
    <name type="common">Shiitake mushroom</name>
    <name type="synonym">Lentinus edodes</name>
    <dbReference type="NCBI Taxonomy" id="5353"/>
    <lineage>
        <taxon>Eukaryota</taxon>
        <taxon>Fungi</taxon>
        <taxon>Dikarya</taxon>
        <taxon>Basidiomycota</taxon>
        <taxon>Agaricomycotina</taxon>
        <taxon>Agaricomycetes</taxon>
        <taxon>Agaricomycetidae</taxon>
        <taxon>Agaricales</taxon>
        <taxon>Marasmiineae</taxon>
        <taxon>Omphalotaceae</taxon>
        <taxon>Lentinula</taxon>
    </lineage>
</organism>
<dbReference type="Pfam" id="PF07732">
    <property type="entry name" value="Cu-oxidase_3"/>
    <property type="match status" value="1"/>
</dbReference>
<gene>
    <name evidence="11" type="primary">Lcc14</name>
</gene>
<evidence type="ECO:0000313" key="11">
    <source>
        <dbReference type="EMBL" id="BAT31656.1"/>
    </source>
</evidence>
<evidence type="ECO:0000256" key="4">
    <source>
        <dbReference type="ARBA" id="ARBA00023008"/>
    </source>
</evidence>
<keyword evidence="7" id="KW-0732">Signal</keyword>
<keyword evidence="5" id="KW-1015">Disulfide bond</keyword>
<protein>
    <submittedName>
        <fullName evidence="11">Laccase</fullName>
    </submittedName>
</protein>
<evidence type="ECO:0000256" key="3">
    <source>
        <dbReference type="ARBA" id="ARBA00023002"/>
    </source>
</evidence>
<dbReference type="InterPro" id="IPR045087">
    <property type="entry name" value="Cu-oxidase_fam"/>
</dbReference>
<evidence type="ECO:0000256" key="7">
    <source>
        <dbReference type="SAM" id="SignalP"/>
    </source>
</evidence>
<keyword evidence="6" id="KW-0325">Glycoprotein</keyword>
<dbReference type="GO" id="GO:0016491">
    <property type="term" value="F:oxidoreductase activity"/>
    <property type="evidence" value="ECO:0007669"/>
    <property type="project" value="UniProtKB-KW"/>
</dbReference>
<comment type="similarity">
    <text evidence="1">Belongs to the multicopper oxidase family.</text>
</comment>
<sequence length="563" mass="61235">MKLLASTVLAVLLALPAFSDTIPITLDIVNADGAPDGFNRSMVTANGTYPGPLITATKGDTLVVTVNNLLDDPTMRRSTSLDFDGLFVNTPDSFNEGSSFVTTCPVAPNASYTYTIPLVDGQAGTFWYHSQLSVQYVDVLRGALVVYDPEDPLKDLYDVDDETTIWQVGDWWHNTTLPLLAGYVATGIVPVSDSGTFNGVGRFNGGPEVPFFVVNVVQGTRYRFRIINTSARNVFTMSIDSHNMTIIETDGTPTSPMTVNSIDMLAGQRHSVVVEANQPVANYWINAPYVGGDPTRNLNQNATLSRAILRYQGAPEEDPSSPMSLGPAGAELNALVEANLRVRGICPVTICMIVLNDQIQPLVASPAPEADINITLNLVVTAGKAQWNVNNVSYLPPDVPTLVKILDGANSTEDFNVTENTFVLPANKIVQVIFPPSVDDEAHPFHLHGNNFWLIKSNSSDEINTENPIKRDVRLLSCNFIAPRQYQCISLKVAGVGSTGTIMRFSTANPGPWFFHCHIFWHFQAGLATVMASGLDETRETVKPTQAWTDLCPAYDALPADLQ</sequence>
<dbReference type="Pfam" id="PF07731">
    <property type="entry name" value="Cu-oxidase_2"/>
    <property type="match status" value="1"/>
</dbReference>
<dbReference type="InterPro" id="IPR011706">
    <property type="entry name" value="Cu-oxidase_C"/>
</dbReference>
<evidence type="ECO:0000256" key="5">
    <source>
        <dbReference type="ARBA" id="ARBA00023157"/>
    </source>
</evidence>
<dbReference type="FunFam" id="2.60.40.420:FF:000045">
    <property type="entry name" value="Laccase 2"/>
    <property type="match status" value="1"/>
</dbReference>